<gene>
    <name evidence="1" type="ORF">ACFOW6_14300</name>
</gene>
<reference evidence="2" key="1">
    <citation type="journal article" date="2019" name="Int. J. Syst. Evol. Microbiol.">
        <title>The Global Catalogue of Microorganisms (GCM) 10K type strain sequencing project: providing services to taxonomists for standard genome sequencing and annotation.</title>
        <authorList>
            <consortium name="The Broad Institute Genomics Platform"/>
            <consortium name="The Broad Institute Genome Sequencing Center for Infectious Disease"/>
            <person name="Wu L."/>
            <person name="Ma J."/>
        </authorList>
    </citation>
    <scope>NUCLEOTIDE SEQUENCE [LARGE SCALE GENOMIC DNA]</scope>
    <source>
        <strain evidence="2">CECT 8472</strain>
    </source>
</reference>
<name>A0ABV8UNU4_9PROT</name>
<organism evidence="1 2">
    <name type="scientific">Fodinicurvata halophila</name>
    <dbReference type="NCBI Taxonomy" id="1419723"/>
    <lineage>
        <taxon>Bacteria</taxon>
        <taxon>Pseudomonadati</taxon>
        <taxon>Pseudomonadota</taxon>
        <taxon>Alphaproteobacteria</taxon>
        <taxon>Rhodospirillales</taxon>
        <taxon>Rhodovibrionaceae</taxon>
        <taxon>Fodinicurvata</taxon>
    </lineage>
</organism>
<evidence type="ECO:0000313" key="1">
    <source>
        <dbReference type="EMBL" id="MFC4352719.1"/>
    </source>
</evidence>
<dbReference type="Proteomes" id="UP001595799">
    <property type="component" value="Unassembled WGS sequence"/>
</dbReference>
<dbReference type="RefSeq" id="WP_382423077.1">
    <property type="nucleotide sequence ID" value="NZ_JBHSCW010000008.1"/>
</dbReference>
<proteinExistence type="predicted"/>
<sequence length="233" mass="26163">MSGCRMVQVAADARRWGALALMLTLVVAPAFAEVPESKALKFQVQRDGSDIGTHTLRFEEKGEELHVHVNIELEVRIAFVPVYTYSHRNHEVWRDGRLVSLSSETDDDGTTYRVEAEATEEGLQVESSEEGSFTAPADILTTSYWNPEAMEREQLLDTQYGRIVDLEIEERGRESLETLEGSVQATRYSVSGDLDMDIWYDVDGQWSGLEFQARGEPVRYLRAPVDSASAPNS</sequence>
<dbReference type="InterPro" id="IPR045767">
    <property type="entry name" value="DUF6134"/>
</dbReference>
<protein>
    <submittedName>
        <fullName evidence="1">DUF6134 family protein</fullName>
    </submittedName>
</protein>
<dbReference type="Pfam" id="PF19630">
    <property type="entry name" value="DUF6134"/>
    <property type="match status" value="1"/>
</dbReference>
<evidence type="ECO:0000313" key="2">
    <source>
        <dbReference type="Proteomes" id="UP001595799"/>
    </source>
</evidence>
<keyword evidence="2" id="KW-1185">Reference proteome</keyword>
<dbReference type="EMBL" id="JBHSCW010000008">
    <property type="protein sequence ID" value="MFC4352719.1"/>
    <property type="molecule type" value="Genomic_DNA"/>
</dbReference>
<accession>A0ABV8UNU4</accession>
<comment type="caution">
    <text evidence="1">The sequence shown here is derived from an EMBL/GenBank/DDBJ whole genome shotgun (WGS) entry which is preliminary data.</text>
</comment>